<dbReference type="PANTHER" id="PTHR32116:SF30">
    <property type="entry name" value="GALACTURONOSYLTRANSFERASE 15-RELATED"/>
    <property type="match status" value="1"/>
</dbReference>
<dbReference type="UniPathway" id="UPA00845"/>
<keyword evidence="3 4" id="KW-0808">Transferase</keyword>
<keyword evidence="4" id="KW-0961">Cell wall biogenesis/degradation</keyword>
<dbReference type="Gene3D" id="3.90.550.10">
    <property type="entry name" value="Spore Coat Polysaccharide Biosynthesis Protein SpsA, Chain A"/>
    <property type="match status" value="1"/>
</dbReference>
<comment type="similarity">
    <text evidence="2 4">Belongs to the glycosyltransferase 8 family.</text>
</comment>
<dbReference type="EC" id="2.4.1.-" evidence="4"/>
<dbReference type="GO" id="GO:0047262">
    <property type="term" value="F:polygalacturonate 4-alpha-galacturonosyltransferase activity"/>
    <property type="evidence" value="ECO:0007669"/>
    <property type="project" value="InterPro"/>
</dbReference>
<comment type="pathway">
    <text evidence="1 4">Glycan metabolism; pectin biosynthesis.</text>
</comment>
<dbReference type="InterPro" id="IPR029993">
    <property type="entry name" value="GAUT"/>
</dbReference>
<dbReference type="eggNOG" id="ENOG502QVXA">
    <property type="taxonomic scope" value="Eukaryota"/>
</dbReference>
<dbReference type="HOGENOM" id="CLU_010770_5_1_1"/>
<dbReference type="Gramene" id="ERN20473">
    <property type="protein sequence ID" value="ERN20473"/>
    <property type="gene ID" value="AMTR_s00068p00156710"/>
</dbReference>
<keyword evidence="3 4" id="KW-0328">Glycosyltransferase</keyword>
<evidence type="ECO:0000313" key="5">
    <source>
        <dbReference type="EMBL" id="ERN20473.1"/>
    </source>
</evidence>
<evidence type="ECO:0000256" key="1">
    <source>
        <dbReference type="ARBA" id="ARBA00004877"/>
    </source>
</evidence>
<dbReference type="EMBL" id="KI392059">
    <property type="protein sequence ID" value="ERN20473.1"/>
    <property type="molecule type" value="Genomic_DNA"/>
</dbReference>
<dbReference type="SUPFAM" id="SSF53448">
    <property type="entry name" value="Nucleotide-diphospho-sugar transferases"/>
    <property type="match status" value="1"/>
</dbReference>
<dbReference type="GO" id="GO:0000139">
    <property type="term" value="C:Golgi membrane"/>
    <property type="evidence" value="ECO:0007669"/>
    <property type="project" value="UniProtKB-SubCell"/>
</dbReference>
<dbReference type="InterPro" id="IPR002495">
    <property type="entry name" value="Glyco_trans_8"/>
</dbReference>
<keyword evidence="6" id="KW-1185">Reference proteome</keyword>
<dbReference type="GO" id="GO:0071555">
    <property type="term" value="P:cell wall organization"/>
    <property type="evidence" value="ECO:0007669"/>
    <property type="project" value="UniProtKB-KW"/>
</dbReference>
<reference evidence="6" key="1">
    <citation type="journal article" date="2013" name="Science">
        <title>The Amborella genome and the evolution of flowering plants.</title>
        <authorList>
            <consortium name="Amborella Genome Project"/>
        </authorList>
    </citation>
    <scope>NUCLEOTIDE SEQUENCE [LARGE SCALE GENOMIC DNA]</scope>
</reference>
<protein>
    <recommendedName>
        <fullName evidence="4">Hexosyltransferase</fullName>
        <ecNumber evidence="4">2.4.1.-</ecNumber>
    </recommendedName>
</protein>
<dbReference type="Pfam" id="PF01501">
    <property type="entry name" value="Glyco_transf_8"/>
    <property type="match status" value="1"/>
</dbReference>
<evidence type="ECO:0000256" key="2">
    <source>
        <dbReference type="ARBA" id="ARBA00006351"/>
    </source>
</evidence>
<sequence>MKNVKGSSRRFSYRSLFPTVCVLAVLLPFVFMRTAFLALEGANKCSSIHCLGRRFLIGEDSALTLRDEFRRVLTQVEGQTINERLVNAESFDQLVEEVIANRHDVQTFVLKVKTLLLKLDRKARREKLQGQIYRHFASIGIPRSIHCLCLRLAEEYSTNALARRPLPPPAMAPRLTDNSLYHFVIISDNVMATYVVISSTVKNFLFPKHTVFHVITDKKTCAPMHAWFALNPVYPAVIEIKGLHQFDWPLGADPQLLEILDIARHSYGRGGHDRDLVYSYDAGSHLGASPLDHIKIFLPELFPKLRKVVFLDEDVVVQRDLSRLWTIDLHDKVVGAIEMCGDEHHQVRPRKLGDYLNFSNTVVYEKFNSERYAWVIGVNVFDLEAWRDTNITRTYHYWLKLNLETGLKLWRLGTLPPVLLAFEGHVHVMDPQWHVMGLGYQSNIDQKIVDNAAVIHFNGPAKPWLEIGFPEYRSLWTRYVNYSNEFIQSCIIA</sequence>
<dbReference type="OMA" id="WFAMNSA"/>
<accession>U5DIR1</accession>
<evidence type="ECO:0000256" key="4">
    <source>
        <dbReference type="RuleBase" id="RU362027"/>
    </source>
</evidence>
<comment type="subcellular location">
    <subcellularLocation>
        <location evidence="4">Golgi apparatus membrane</location>
        <topology evidence="4">Single-pass type II membrane protein</topology>
    </subcellularLocation>
</comment>
<gene>
    <name evidence="5" type="ORF">AMTR_s00068p00156710</name>
</gene>
<dbReference type="AlphaFoldDB" id="U5DIR1"/>
<dbReference type="PANTHER" id="PTHR32116">
    <property type="entry name" value="GALACTURONOSYLTRANSFERASE 4-RELATED"/>
    <property type="match status" value="1"/>
</dbReference>
<dbReference type="InterPro" id="IPR029044">
    <property type="entry name" value="Nucleotide-diphossugar_trans"/>
</dbReference>
<organism evidence="5 6">
    <name type="scientific">Amborella trichopoda</name>
    <dbReference type="NCBI Taxonomy" id="13333"/>
    <lineage>
        <taxon>Eukaryota</taxon>
        <taxon>Viridiplantae</taxon>
        <taxon>Streptophyta</taxon>
        <taxon>Embryophyta</taxon>
        <taxon>Tracheophyta</taxon>
        <taxon>Spermatophyta</taxon>
        <taxon>Magnoliopsida</taxon>
        <taxon>Amborellales</taxon>
        <taxon>Amborellaceae</taxon>
        <taxon>Amborella</taxon>
    </lineage>
</organism>
<dbReference type="GO" id="GO:0045489">
    <property type="term" value="P:pectin biosynthetic process"/>
    <property type="evidence" value="ECO:0007669"/>
    <property type="project" value="UniProtKB-UniPathway"/>
</dbReference>
<evidence type="ECO:0000256" key="3">
    <source>
        <dbReference type="ARBA" id="ARBA00022676"/>
    </source>
</evidence>
<keyword evidence="4" id="KW-0333">Golgi apparatus</keyword>
<evidence type="ECO:0000313" key="6">
    <source>
        <dbReference type="Proteomes" id="UP000017836"/>
    </source>
</evidence>
<proteinExistence type="inferred from homology"/>
<dbReference type="Proteomes" id="UP000017836">
    <property type="component" value="Unassembled WGS sequence"/>
</dbReference>
<name>U5DIR1_AMBTC</name>